<dbReference type="InterPro" id="IPR009057">
    <property type="entry name" value="Homeodomain-like_sf"/>
</dbReference>
<dbReference type="Pfam" id="PF00440">
    <property type="entry name" value="TetR_N"/>
    <property type="match status" value="1"/>
</dbReference>
<evidence type="ECO:0000256" key="4">
    <source>
        <dbReference type="PROSITE-ProRule" id="PRU00335"/>
    </source>
</evidence>
<dbReference type="Proteomes" id="UP000238312">
    <property type="component" value="Unassembled WGS sequence"/>
</dbReference>
<dbReference type="AlphaFoldDB" id="A0A2T0N449"/>
<dbReference type="SUPFAM" id="SSF48498">
    <property type="entry name" value="Tetracyclin repressor-like, C-terminal domain"/>
    <property type="match status" value="1"/>
</dbReference>
<protein>
    <submittedName>
        <fullName evidence="7">TetR family transcriptional regulator</fullName>
    </submittedName>
</protein>
<dbReference type="GO" id="GO:0003677">
    <property type="term" value="F:DNA binding"/>
    <property type="evidence" value="ECO:0007669"/>
    <property type="project" value="UniProtKB-UniRule"/>
</dbReference>
<comment type="caution">
    <text evidence="7">The sequence shown here is derived from an EMBL/GenBank/DDBJ whole genome shotgun (WGS) entry which is preliminary data.</text>
</comment>
<dbReference type="InterPro" id="IPR001647">
    <property type="entry name" value="HTH_TetR"/>
</dbReference>
<sequence length="210" mass="23039">MVSRPENAQPERRLTPRGASTRARIVSAAVELMYVKGVNATTLDDVRAASNTSKSQLYNHFADKEELVRAVVAERSAQVLERERANLERLKSFRGLIRWRDALVRRNALQNGAYGCALGSLAGELADQDEQARVTLAESFAQWQGLLAAGLRRMKENGVLRPDADPERLATGLMAALQGGYLLAETAHDIEPMAVALDLALDHVKSFLTT</sequence>
<reference evidence="7 8" key="1">
    <citation type="submission" date="2018-03" db="EMBL/GenBank/DDBJ databases">
        <title>Genomic Encyclopedia of Type Strains, Phase III (KMG-III): the genomes of soil and plant-associated and newly described type strains.</title>
        <authorList>
            <person name="Whitman W."/>
        </authorList>
    </citation>
    <scope>NUCLEOTIDE SEQUENCE [LARGE SCALE GENOMIC DNA]</scope>
    <source>
        <strain evidence="7 8">CGMCC 4.7104</strain>
    </source>
</reference>
<dbReference type="EMBL" id="PVNG01000005">
    <property type="protein sequence ID" value="PRX66951.1"/>
    <property type="molecule type" value="Genomic_DNA"/>
</dbReference>
<dbReference type="SUPFAM" id="SSF46689">
    <property type="entry name" value="Homeodomain-like"/>
    <property type="match status" value="1"/>
</dbReference>
<accession>A0A2T0N449</accession>
<dbReference type="Gene3D" id="1.10.357.10">
    <property type="entry name" value="Tetracycline Repressor, domain 2"/>
    <property type="match status" value="1"/>
</dbReference>
<evidence type="ECO:0000259" key="6">
    <source>
        <dbReference type="PROSITE" id="PS50977"/>
    </source>
</evidence>
<name>A0A2T0N449_9ACTN</name>
<keyword evidence="2 4" id="KW-0238">DNA-binding</keyword>
<keyword evidence="3" id="KW-0804">Transcription</keyword>
<evidence type="ECO:0000256" key="1">
    <source>
        <dbReference type="ARBA" id="ARBA00023015"/>
    </source>
</evidence>
<gene>
    <name evidence="7" type="ORF">B0I32_105391</name>
</gene>
<dbReference type="PROSITE" id="PS50977">
    <property type="entry name" value="HTH_TETR_2"/>
    <property type="match status" value="1"/>
</dbReference>
<feature type="DNA-binding region" description="H-T-H motif" evidence="4">
    <location>
        <begin position="42"/>
        <end position="61"/>
    </location>
</feature>
<evidence type="ECO:0000256" key="3">
    <source>
        <dbReference type="ARBA" id="ARBA00023163"/>
    </source>
</evidence>
<evidence type="ECO:0000313" key="8">
    <source>
        <dbReference type="Proteomes" id="UP000238312"/>
    </source>
</evidence>
<keyword evidence="1" id="KW-0805">Transcription regulation</keyword>
<evidence type="ECO:0000256" key="2">
    <source>
        <dbReference type="ARBA" id="ARBA00023125"/>
    </source>
</evidence>
<dbReference type="PRINTS" id="PR00455">
    <property type="entry name" value="HTHTETR"/>
</dbReference>
<evidence type="ECO:0000256" key="5">
    <source>
        <dbReference type="SAM" id="MobiDB-lite"/>
    </source>
</evidence>
<dbReference type="InterPro" id="IPR036271">
    <property type="entry name" value="Tet_transcr_reg_TetR-rel_C_sf"/>
</dbReference>
<dbReference type="PANTHER" id="PTHR47506:SF1">
    <property type="entry name" value="HTH-TYPE TRANSCRIPTIONAL REGULATOR YJDC"/>
    <property type="match status" value="1"/>
</dbReference>
<evidence type="ECO:0000313" key="7">
    <source>
        <dbReference type="EMBL" id="PRX66951.1"/>
    </source>
</evidence>
<dbReference type="InterPro" id="IPR011075">
    <property type="entry name" value="TetR_C"/>
</dbReference>
<feature type="domain" description="HTH tetR-type" evidence="6">
    <location>
        <begin position="19"/>
        <end position="79"/>
    </location>
</feature>
<organism evidence="7 8">
    <name type="scientific">Nonomuraea fuscirosea</name>
    <dbReference type="NCBI Taxonomy" id="1291556"/>
    <lineage>
        <taxon>Bacteria</taxon>
        <taxon>Bacillati</taxon>
        <taxon>Actinomycetota</taxon>
        <taxon>Actinomycetes</taxon>
        <taxon>Streptosporangiales</taxon>
        <taxon>Streptosporangiaceae</taxon>
        <taxon>Nonomuraea</taxon>
    </lineage>
</organism>
<feature type="region of interest" description="Disordered" evidence="5">
    <location>
        <begin position="1"/>
        <end position="20"/>
    </location>
</feature>
<dbReference type="PANTHER" id="PTHR47506">
    <property type="entry name" value="TRANSCRIPTIONAL REGULATORY PROTEIN"/>
    <property type="match status" value="1"/>
</dbReference>
<dbReference type="Pfam" id="PF16925">
    <property type="entry name" value="TetR_C_13"/>
    <property type="match status" value="1"/>
</dbReference>
<keyword evidence="8" id="KW-1185">Reference proteome</keyword>
<proteinExistence type="predicted"/>